<dbReference type="AlphaFoldDB" id="A0A9P1FZG5"/>
<keyword evidence="1" id="KW-0812">Transmembrane</keyword>
<dbReference type="EMBL" id="CAMXCT030001649">
    <property type="protein sequence ID" value="CAL4779239.1"/>
    <property type="molecule type" value="Genomic_DNA"/>
</dbReference>
<reference evidence="2" key="1">
    <citation type="submission" date="2022-10" db="EMBL/GenBank/DDBJ databases">
        <authorList>
            <person name="Chen Y."/>
            <person name="Dougan E. K."/>
            <person name="Chan C."/>
            <person name="Rhodes N."/>
            <person name="Thang M."/>
        </authorList>
    </citation>
    <scope>NUCLEOTIDE SEQUENCE</scope>
</reference>
<feature type="transmembrane region" description="Helical" evidence="1">
    <location>
        <begin position="47"/>
        <end position="66"/>
    </location>
</feature>
<evidence type="ECO:0000256" key="1">
    <source>
        <dbReference type="SAM" id="Phobius"/>
    </source>
</evidence>
<accession>A0A9P1FZG5</accession>
<keyword evidence="1" id="KW-1133">Transmembrane helix</keyword>
<sequence>IQAMPSSSTKPWKNLGIEVDAQLWNLAMCFLGASGAATWAFSDRICLFPDIWLTICCFFEAVASLVHLQKEHLRRWCSPRWRRSAGDPSVGFCRVWRRMLNHPRLADGHPEADAS</sequence>
<dbReference type="EMBL" id="CAMXCT020001649">
    <property type="protein sequence ID" value="CAL1145302.1"/>
    <property type="molecule type" value="Genomic_DNA"/>
</dbReference>
<gene>
    <name evidence="2" type="ORF">C1SCF055_LOCUS18790</name>
</gene>
<dbReference type="EMBL" id="CAMXCT010001649">
    <property type="protein sequence ID" value="CAI3991927.1"/>
    <property type="molecule type" value="Genomic_DNA"/>
</dbReference>
<organism evidence="2">
    <name type="scientific">Cladocopium goreaui</name>
    <dbReference type="NCBI Taxonomy" id="2562237"/>
    <lineage>
        <taxon>Eukaryota</taxon>
        <taxon>Sar</taxon>
        <taxon>Alveolata</taxon>
        <taxon>Dinophyceae</taxon>
        <taxon>Suessiales</taxon>
        <taxon>Symbiodiniaceae</taxon>
        <taxon>Cladocopium</taxon>
    </lineage>
</organism>
<evidence type="ECO:0000313" key="4">
    <source>
        <dbReference type="Proteomes" id="UP001152797"/>
    </source>
</evidence>
<feature type="non-terminal residue" evidence="2">
    <location>
        <position position="1"/>
    </location>
</feature>
<feature type="transmembrane region" description="Helical" evidence="1">
    <location>
        <begin position="21"/>
        <end position="41"/>
    </location>
</feature>
<name>A0A9P1FZG5_9DINO</name>
<proteinExistence type="predicted"/>
<keyword evidence="4" id="KW-1185">Reference proteome</keyword>
<keyword evidence="1" id="KW-0472">Membrane</keyword>
<protein>
    <submittedName>
        <fullName evidence="2">Uncharacterized protein</fullName>
    </submittedName>
</protein>
<comment type="caution">
    <text evidence="2">The sequence shown here is derived from an EMBL/GenBank/DDBJ whole genome shotgun (WGS) entry which is preliminary data.</text>
</comment>
<evidence type="ECO:0000313" key="3">
    <source>
        <dbReference type="EMBL" id="CAL1145302.1"/>
    </source>
</evidence>
<evidence type="ECO:0000313" key="2">
    <source>
        <dbReference type="EMBL" id="CAI3991927.1"/>
    </source>
</evidence>
<reference evidence="3" key="2">
    <citation type="submission" date="2024-04" db="EMBL/GenBank/DDBJ databases">
        <authorList>
            <person name="Chen Y."/>
            <person name="Shah S."/>
            <person name="Dougan E. K."/>
            <person name="Thang M."/>
            <person name="Chan C."/>
        </authorList>
    </citation>
    <scope>NUCLEOTIDE SEQUENCE [LARGE SCALE GENOMIC DNA]</scope>
</reference>
<dbReference type="Proteomes" id="UP001152797">
    <property type="component" value="Unassembled WGS sequence"/>
</dbReference>